<feature type="chain" id="PRO_5045370909" description="beta-N-acetylhexosaminidase" evidence="7">
    <location>
        <begin position="41"/>
        <end position="586"/>
    </location>
</feature>
<reference evidence="10" key="1">
    <citation type="submission" date="2023-07" db="EMBL/GenBank/DDBJ databases">
        <title>Description of three actinobacteria isolated from air of manufacturing shop in a pharmaceutical factory.</title>
        <authorList>
            <person name="Zhang D.-F."/>
        </authorList>
    </citation>
    <scope>NUCLEOTIDE SEQUENCE [LARGE SCALE GENOMIC DNA]</scope>
    <source>
        <strain evidence="10">CCTCC AB 207010</strain>
    </source>
</reference>
<feature type="region of interest" description="Disordered" evidence="6">
    <location>
        <begin position="42"/>
        <end position="86"/>
    </location>
</feature>
<comment type="similarity">
    <text evidence="2">Belongs to the glycosyl hydrolase 3 family.</text>
</comment>
<dbReference type="Proteomes" id="UP001260872">
    <property type="component" value="Unassembled WGS sequence"/>
</dbReference>
<protein>
    <recommendedName>
        <fullName evidence="3">beta-N-acetylhexosaminidase</fullName>
        <ecNumber evidence="3">3.2.1.52</ecNumber>
    </recommendedName>
</protein>
<dbReference type="GO" id="GO:0016787">
    <property type="term" value="F:hydrolase activity"/>
    <property type="evidence" value="ECO:0007669"/>
    <property type="project" value="UniProtKB-KW"/>
</dbReference>
<evidence type="ECO:0000259" key="8">
    <source>
        <dbReference type="Pfam" id="PF00933"/>
    </source>
</evidence>
<dbReference type="InterPro" id="IPR036962">
    <property type="entry name" value="Glyco_hydro_3_N_sf"/>
</dbReference>
<organism evidence="9 10">
    <name type="scientific">Nesterenkonia flava</name>
    <dbReference type="NCBI Taxonomy" id="469799"/>
    <lineage>
        <taxon>Bacteria</taxon>
        <taxon>Bacillati</taxon>
        <taxon>Actinomycetota</taxon>
        <taxon>Actinomycetes</taxon>
        <taxon>Micrococcales</taxon>
        <taxon>Micrococcaceae</taxon>
        <taxon>Nesterenkonia</taxon>
    </lineage>
</organism>
<evidence type="ECO:0000313" key="9">
    <source>
        <dbReference type="EMBL" id="MDR5710902.1"/>
    </source>
</evidence>
<evidence type="ECO:0000256" key="7">
    <source>
        <dbReference type="SAM" id="SignalP"/>
    </source>
</evidence>
<feature type="domain" description="Glycoside hydrolase family 3 N-terminal" evidence="8">
    <location>
        <begin position="101"/>
        <end position="420"/>
    </location>
</feature>
<accession>A0ABU1FRM9</accession>
<name>A0ABU1FRM9_9MICC</name>
<evidence type="ECO:0000256" key="4">
    <source>
        <dbReference type="ARBA" id="ARBA00022801"/>
    </source>
</evidence>
<dbReference type="PANTHER" id="PTHR30480:SF13">
    <property type="entry name" value="BETA-HEXOSAMINIDASE"/>
    <property type="match status" value="1"/>
</dbReference>
<dbReference type="Gene3D" id="3.20.20.300">
    <property type="entry name" value="Glycoside hydrolase, family 3, N-terminal domain"/>
    <property type="match status" value="1"/>
</dbReference>
<dbReference type="SUPFAM" id="SSF51445">
    <property type="entry name" value="(Trans)glycosidases"/>
    <property type="match status" value="1"/>
</dbReference>
<feature type="compositionally biased region" description="Basic and acidic residues" evidence="6">
    <location>
        <begin position="65"/>
        <end position="77"/>
    </location>
</feature>
<dbReference type="Pfam" id="PF00933">
    <property type="entry name" value="Glyco_hydro_3"/>
    <property type="match status" value="1"/>
</dbReference>
<keyword evidence="10" id="KW-1185">Reference proteome</keyword>
<dbReference type="EC" id="3.2.1.52" evidence="3"/>
<evidence type="ECO:0000256" key="3">
    <source>
        <dbReference type="ARBA" id="ARBA00012663"/>
    </source>
</evidence>
<keyword evidence="5" id="KW-0326">Glycosidase</keyword>
<gene>
    <name evidence="9" type="ORF">RH857_01935</name>
</gene>
<proteinExistence type="inferred from homology"/>
<keyword evidence="4 9" id="KW-0378">Hydrolase</keyword>
<evidence type="ECO:0000256" key="5">
    <source>
        <dbReference type="ARBA" id="ARBA00023295"/>
    </source>
</evidence>
<dbReference type="EMBL" id="JAVKGT010000003">
    <property type="protein sequence ID" value="MDR5710902.1"/>
    <property type="molecule type" value="Genomic_DNA"/>
</dbReference>
<feature type="signal peptide" evidence="7">
    <location>
        <begin position="1"/>
        <end position="40"/>
    </location>
</feature>
<evidence type="ECO:0000256" key="2">
    <source>
        <dbReference type="ARBA" id="ARBA00005336"/>
    </source>
</evidence>
<keyword evidence="7" id="KW-0732">Signal</keyword>
<dbReference type="InterPro" id="IPR017853">
    <property type="entry name" value="GH"/>
</dbReference>
<feature type="compositionally biased region" description="Acidic residues" evidence="6">
    <location>
        <begin position="55"/>
        <end position="64"/>
    </location>
</feature>
<dbReference type="RefSeq" id="WP_310536287.1">
    <property type="nucleotide sequence ID" value="NZ_BAAAOC010000018.1"/>
</dbReference>
<dbReference type="InterPro" id="IPR050226">
    <property type="entry name" value="NagZ_Beta-hexosaminidase"/>
</dbReference>
<evidence type="ECO:0000256" key="1">
    <source>
        <dbReference type="ARBA" id="ARBA00001231"/>
    </source>
</evidence>
<dbReference type="PANTHER" id="PTHR30480">
    <property type="entry name" value="BETA-HEXOSAMINIDASE-RELATED"/>
    <property type="match status" value="1"/>
</dbReference>
<comment type="caution">
    <text evidence="9">The sequence shown here is derived from an EMBL/GenBank/DDBJ whole genome shotgun (WGS) entry which is preliminary data.</text>
</comment>
<dbReference type="InterPro" id="IPR001764">
    <property type="entry name" value="Glyco_hydro_3_N"/>
</dbReference>
<evidence type="ECO:0000313" key="10">
    <source>
        <dbReference type="Proteomes" id="UP001260872"/>
    </source>
</evidence>
<sequence length="586" mass="59890">MTSSPTPSGVRRAACGKTATRPRGLVASFLLLGVALSACAGDDGVTSPSAHSDRESEDQQSQEAEAEREREEARRAYEQALAGPSDEHRAQAAELVGQMSVEQKAGQVLIGEYSGTDAASAAALVEQLHLGGMILMGHNIPGGTSSVDTEALAADLQTIAAAGGEDRLVPPILSVDQEGGLVTRVGSPVTEWPAPMAYGAADDATLTRQGHQLMAQDLLELGFTTSFAPNADVTVGAADPTIGSRSFGSQPEAVAQLALAGIRGLAEGGLSGSVKHFPGHGSVTEDSHYTLPVQEASLEQLRERDWAPFAAAVEAGVPMVMMGHLEVPALEEGVASSLSAAAYEEIRSMGHDGVIVTDAMNMAATVGGGDQASVRALAAGADLLLMPPSVPGAYAALVQAVESGELSEDRLNEAAERVVALVLWQQDLASGRLDAGPGVEVPEMLAEELPAEDADPAATALALSQAGLTLVEGECEAPLVDEAMQIAGGTEQDRARLAAAAEEAGLQVGWGPTVTLLGGSTPASGDIVVALDRPEALADSAGQTKLALYGRTPESFQALVEVLQGAEAPGALPVTVGEHQPGHSRC</sequence>
<comment type="catalytic activity">
    <reaction evidence="1">
        <text>Hydrolysis of terminal non-reducing N-acetyl-D-hexosamine residues in N-acetyl-beta-D-hexosaminides.</text>
        <dbReference type="EC" id="3.2.1.52"/>
    </reaction>
</comment>
<evidence type="ECO:0000256" key="6">
    <source>
        <dbReference type="SAM" id="MobiDB-lite"/>
    </source>
</evidence>